<proteinExistence type="predicted"/>
<organism evidence="1 2">
    <name type="scientific">Lecanicillium saksenae</name>
    <dbReference type="NCBI Taxonomy" id="468837"/>
    <lineage>
        <taxon>Eukaryota</taxon>
        <taxon>Fungi</taxon>
        <taxon>Dikarya</taxon>
        <taxon>Ascomycota</taxon>
        <taxon>Pezizomycotina</taxon>
        <taxon>Sordariomycetes</taxon>
        <taxon>Hypocreomycetidae</taxon>
        <taxon>Hypocreales</taxon>
        <taxon>Cordycipitaceae</taxon>
        <taxon>Lecanicillium</taxon>
    </lineage>
</organism>
<accession>A0ACC1R433</accession>
<name>A0ACC1R433_9HYPO</name>
<comment type="caution">
    <text evidence="1">The sequence shown here is derived from an EMBL/GenBank/DDBJ whole genome shotgun (WGS) entry which is preliminary data.</text>
</comment>
<gene>
    <name evidence="1" type="ORF">NLG97_g1766</name>
</gene>
<evidence type="ECO:0000313" key="1">
    <source>
        <dbReference type="EMBL" id="KAJ3497615.1"/>
    </source>
</evidence>
<reference evidence="1" key="1">
    <citation type="submission" date="2022-07" db="EMBL/GenBank/DDBJ databases">
        <title>Genome Sequence of Lecanicillium saksenae.</title>
        <authorList>
            <person name="Buettner E."/>
        </authorList>
    </citation>
    <scope>NUCLEOTIDE SEQUENCE</scope>
    <source>
        <strain evidence="1">VT-O1</strain>
    </source>
</reference>
<sequence length="499" mass="54645">MSINTGQVYKGVKTAYDVAKGGVTLDLKDSNAPYQYAVTILAAGAGLVPEVGPMLSSVILLIGAIAFPPKKDPKEVWNLLRADVEELIGVKVDAERVKSLEATIEGFKTNMKSFSDTFNSYDAASDERKPKLAEPLRTVHTAFLYVLQTSMPQFEIENIGVATLGMFTLAANMHITLLADGIKSGEKWGWPREYITNTLQPQFDEVTVGSSPRARGLHSRDTSSDVSLLQDCIRYGEAAGFDAALLDTWKTALGILSNASNSSSIFTRGVKMTYPAHAKLYYEKGRAMVKPYTAGIYNGMLGTKEALKLNALADYDMTMYMNVLALADFWPYQAGAPMTESARLALDREIFSGPYGRYTDGASWSAKSPPPVTPRAGNITAIQVRSFEDIDMLRVRYGEEWGTLLGSGGNGDEVTVNLAFDVYIKAVDINYGAKLGQLTFFSNQNKTYGPLGQARHSQNTTFVQHDGFKLSSMYVTNWEKHPPTGCEGIILGFRPLIMN</sequence>
<protein>
    <submittedName>
        <fullName evidence="1">Uncharacterized protein</fullName>
    </submittedName>
</protein>
<dbReference type="Proteomes" id="UP001148737">
    <property type="component" value="Unassembled WGS sequence"/>
</dbReference>
<keyword evidence="2" id="KW-1185">Reference proteome</keyword>
<dbReference type="EMBL" id="JANAKD010000100">
    <property type="protein sequence ID" value="KAJ3497615.1"/>
    <property type="molecule type" value="Genomic_DNA"/>
</dbReference>
<evidence type="ECO:0000313" key="2">
    <source>
        <dbReference type="Proteomes" id="UP001148737"/>
    </source>
</evidence>